<dbReference type="InterPro" id="IPR006311">
    <property type="entry name" value="TAT_signal"/>
</dbReference>
<keyword evidence="2" id="KW-0732">Signal</keyword>
<dbReference type="PROSITE" id="PS51318">
    <property type="entry name" value="TAT"/>
    <property type="match status" value="1"/>
</dbReference>
<protein>
    <submittedName>
        <fullName evidence="3">Uncharacterized protein</fullName>
    </submittedName>
</protein>
<gene>
    <name evidence="3" type="ORF">GE300_10390</name>
</gene>
<dbReference type="AlphaFoldDB" id="A0A6L5Z0K2"/>
<keyword evidence="4" id="KW-1185">Reference proteome</keyword>
<dbReference type="Proteomes" id="UP000474957">
    <property type="component" value="Unassembled WGS sequence"/>
</dbReference>
<evidence type="ECO:0000313" key="3">
    <source>
        <dbReference type="EMBL" id="MSU90018.1"/>
    </source>
</evidence>
<evidence type="ECO:0000256" key="2">
    <source>
        <dbReference type="SAM" id="SignalP"/>
    </source>
</evidence>
<dbReference type="EMBL" id="WIND01000006">
    <property type="protein sequence ID" value="MSU90018.1"/>
    <property type="molecule type" value="Genomic_DNA"/>
</dbReference>
<evidence type="ECO:0000313" key="4">
    <source>
        <dbReference type="Proteomes" id="UP000474957"/>
    </source>
</evidence>
<reference evidence="3 4" key="1">
    <citation type="submission" date="2019-10" db="EMBL/GenBank/DDBJ databases">
        <title>Cognatihalovulum marinum gen. nov. sp. nov., a new member of the family Rhodobacteraceae isolated from deep seawater of the Northwest Indian Ocean.</title>
        <authorList>
            <person name="Ruan C."/>
            <person name="Wang J."/>
            <person name="Zheng X."/>
            <person name="Song L."/>
            <person name="Zhu Y."/>
            <person name="Huang Y."/>
            <person name="Lu Z."/>
            <person name="Du W."/>
            <person name="Huang L."/>
            <person name="Dai X."/>
        </authorList>
    </citation>
    <scope>NUCLEOTIDE SEQUENCE [LARGE SCALE GENOMIC DNA]</scope>
    <source>
        <strain evidence="3 4">2CG4</strain>
    </source>
</reference>
<dbReference type="RefSeq" id="WP_154446501.1">
    <property type="nucleotide sequence ID" value="NZ_WIND01000006.1"/>
</dbReference>
<feature type="compositionally biased region" description="Low complexity" evidence="1">
    <location>
        <begin position="46"/>
        <end position="62"/>
    </location>
</feature>
<feature type="chain" id="PRO_5027043728" evidence="2">
    <location>
        <begin position="28"/>
        <end position="532"/>
    </location>
</feature>
<organism evidence="3 4">
    <name type="scientific">Halovulum marinum</name>
    <dbReference type="NCBI Taxonomy" id="2662447"/>
    <lineage>
        <taxon>Bacteria</taxon>
        <taxon>Pseudomonadati</taxon>
        <taxon>Pseudomonadota</taxon>
        <taxon>Alphaproteobacteria</taxon>
        <taxon>Rhodobacterales</taxon>
        <taxon>Paracoccaceae</taxon>
        <taxon>Halovulum</taxon>
    </lineage>
</organism>
<evidence type="ECO:0000256" key="1">
    <source>
        <dbReference type="SAM" id="MobiDB-lite"/>
    </source>
</evidence>
<accession>A0A6L5Z0K2</accession>
<comment type="caution">
    <text evidence="3">The sequence shown here is derived from an EMBL/GenBank/DDBJ whole genome shotgun (WGS) entry which is preliminary data.</text>
</comment>
<proteinExistence type="predicted"/>
<feature type="signal peptide" evidence="2">
    <location>
        <begin position="1"/>
        <end position="27"/>
    </location>
</feature>
<name>A0A6L5Z0K2_9RHOB</name>
<sequence length="532" mass="55232">MRARRSVTALAAALAAALALAAPATVAAEDPPRSAIPWLSEVLRTGAAPPDGTAPGGAARPTVRPFDPGVIETRPLDLVARNGVGILAPHAAGLPRDLWGGASAPRVRRLIAEHRAGGVPAARALFRTLLLTETVPPAGSGPENRVLLARIDALMEAGMLDAAEALVDAAGVTDPELFRRAFDIGLLTGRVDDECEQLRGSPALSPTLPARVYCLARLGDWPAAALTLSLGREVGDIAPAQETALAWFLDPAAFEGLEPPPVPEPLTTLDYVVREAVALPRPARALPLAFLVPDAAGDSPLKTRITAREKLVRAGAMPPALLFEAYRAGTPAASGGVWDRAAAVQALDRALALADPQAIVPALRAADRMFSEVDLRPALAQVYLRQLKALPPDAYPADLRQEVGALLLLAGAHAAAVPWFPDDNDVSSRYLAALAAGAPALPDTAALAPLQVAAVAGLTTDAPPTEDALQIGRLIARGFTGEALMRTLALLEPGPEIDPGDLEAALYLLRAAGQDDVARQVAIETLLLLPPA</sequence>
<feature type="region of interest" description="Disordered" evidence="1">
    <location>
        <begin position="46"/>
        <end position="66"/>
    </location>
</feature>